<dbReference type="Proteomes" id="UP000315736">
    <property type="component" value="Unassembled WGS sequence"/>
</dbReference>
<evidence type="ECO:0000313" key="11">
    <source>
        <dbReference type="Proteomes" id="UP000315736"/>
    </source>
</evidence>
<comment type="similarity">
    <text evidence="2">In the central section; belongs to the CRISPR-associated helicase Cas3 family.</text>
</comment>
<accession>A0A554W3U7</accession>
<dbReference type="PROSITE" id="PS51643">
    <property type="entry name" value="HD_CAS3"/>
    <property type="match status" value="1"/>
</dbReference>
<evidence type="ECO:0000256" key="4">
    <source>
        <dbReference type="ARBA" id="ARBA00022741"/>
    </source>
</evidence>
<dbReference type="Pfam" id="PF18019">
    <property type="entry name" value="Cas3_HD"/>
    <property type="match status" value="1"/>
</dbReference>
<comment type="caution">
    <text evidence="10">The sequence shown here is derived from an EMBL/GenBank/DDBJ whole genome shotgun (WGS) entry which is preliminary data.</text>
</comment>
<keyword evidence="8" id="KW-0051">Antiviral defense</keyword>
<name>A0A554W3U7_9BURK</name>
<dbReference type="RefSeq" id="WP_143891469.1">
    <property type="nucleotide sequence ID" value="NZ_VJNB01000018.1"/>
</dbReference>
<organism evidence="10 11">
    <name type="scientific">Tepidimonas alkaliphilus</name>
    <dbReference type="NCBI Taxonomy" id="2588942"/>
    <lineage>
        <taxon>Bacteria</taxon>
        <taxon>Pseudomonadati</taxon>
        <taxon>Pseudomonadota</taxon>
        <taxon>Betaproteobacteria</taxon>
        <taxon>Burkholderiales</taxon>
        <taxon>Tepidimonas</taxon>
    </lineage>
</organism>
<dbReference type="Pfam" id="PF22590">
    <property type="entry name" value="Cas3-like_C_2"/>
    <property type="match status" value="1"/>
</dbReference>
<keyword evidence="3" id="KW-0479">Metal-binding</keyword>
<evidence type="ECO:0000256" key="6">
    <source>
        <dbReference type="ARBA" id="ARBA00022806"/>
    </source>
</evidence>
<evidence type="ECO:0000313" key="10">
    <source>
        <dbReference type="EMBL" id="TSE18258.1"/>
    </source>
</evidence>
<dbReference type="GO" id="GO:0004386">
    <property type="term" value="F:helicase activity"/>
    <property type="evidence" value="ECO:0007669"/>
    <property type="project" value="UniProtKB-KW"/>
</dbReference>
<comment type="similarity">
    <text evidence="1">In the N-terminal section; belongs to the CRISPR-associated nuclease Cas3-HD family.</text>
</comment>
<dbReference type="Gene3D" id="1.10.3210.30">
    <property type="match status" value="1"/>
</dbReference>
<keyword evidence="6 10" id="KW-0347">Helicase</keyword>
<dbReference type="EC" id="3.1.-.-" evidence="10"/>
<keyword evidence="4" id="KW-0547">Nucleotide-binding</keyword>
<evidence type="ECO:0000259" key="9">
    <source>
        <dbReference type="PROSITE" id="PS51643"/>
    </source>
</evidence>
<evidence type="ECO:0000256" key="2">
    <source>
        <dbReference type="ARBA" id="ARBA00009046"/>
    </source>
</evidence>
<reference evidence="10 11" key="1">
    <citation type="submission" date="2019-07" db="EMBL/GenBank/DDBJ databases">
        <title>Tepidimonas alkaliphilus YIM 72238 draft genome.</title>
        <authorList>
            <person name="Da Costa M.S."/>
            <person name="Froufe H.J.C."/>
            <person name="Egas C."/>
            <person name="Albuquerque L."/>
        </authorList>
    </citation>
    <scope>NUCLEOTIDE SEQUENCE [LARGE SCALE GENOMIC DNA]</scope>
    <source>
        <strain evidence="10 11">YIM 72238</strain>
    </source>
</reference>
<dbReference type="GO" id="GO:0016787">
    <property type="term" value="F:hydrolase activity"/>
    <property type="evidence" value="ECO:0007669"/>
    <property type="project" value="UniProtKB-KW"/>
</dbReference>
<sequence>MHVLFVSNSEGRAQQRVRRVLDAYANRIAAQTWITPITEEALAEVRAALKRKISRHTSVACYRNVGMDRMELLWVVGNRHHYDNHGAFVAETAKRKRSMALPWRHAALLAACAGLAHDIGKANTHFQAKLRRSTQEAAQEPQSDPIRHEWVSAHILWRWLRGGQPGVLGAIETWNQDVQGARFDAQWMPFGDSIGDALSAVLLLAATHHHGLASPDLGLATDDGVLPPSKLIGPARHVRSTLTLQDRRALIIQAGHQQEWLAWQRRFERAWRRLQSCPAGSVYWHSITLVARACLILADQSISSSADRFGAKGEAERLYANTIRDKSGKRSLHQDLFGHLQAVAAQASRNVALFARPALPILDEVTAARLAQVEEEAAGPFAWQEQAVRAAREAQGPALVFNVAATGSGKTRANMRLACALRAGRHVRVALLFNLRTLTLQTHTALTEELGLDARTQCAALIGSREVLDLYASPILDDLDAADGNKPDRSGEAFAPLVCGGEGLREVVDALAPRLRADHSALTLLAAPVLCCTADFLNAAADMTEPNQRHAFALLRLLTSDLILDEFDSYDTKAIGAILRLVHTAAAFGRHVIVSSATLNDTLRRAITRAYRSGLQAYCASFGKDEAPPAARMLMVSHAAAARWAPLDDEQAFAEFCLQTASAAAASATLRRAFVQPIEPPSWPASLTRAIRPLHEATRYEIAPGKRFSWGLIRVANVSTCLEVSDFLAEQAGRQPAQRPLRLMTYHAREPLMRRTAKEEWLDRYLKRKGADWLQRLACLVQDELGQAWNEACEIVFVVVATPAEEVGRDHDFDWAIIEPSSMHSIIQTAGRVNRHRHSALKDGVCNIAVLDQNRRASEGKVLAFVRPGFELKIDEGNKTTHRSHRVGDLLPQGRIDIDQRLLFGNSKVAFQIDDEAAQEKELAHLHDKLNPGSVLWWSDWTAKRYPLREGDHEVEYSITLNANDTCNLWLRGKRIESNVVIAAAPPCALGEHVFGYEQVWRKAQRDGRITAPFWAFSVPQASLPDTIKIGWSGVEVKESNPC</sequence>
<dbReference type="InterPro" id="IPR054712">
    <property type="entry name" value="Cas3-like_dom"/>
</dbReference>
<dbReference type="EMBL" id="VJNB01000018">
    <property type="protein sequence ID" value="TSE18258.1"/>
    <property type="molecule type" value="Genomic_DNA"/>
</dbReference>
<dbReference type="OrthoDB" id="220028at2"/>
<protein>
    <submittedName>
        <fullName evidence="10">CRISPR-associated nuclease/helicase Cas3 subtype I-F/YPEST</fullName>
        <ecNumber evidence="10">3.1.-.-</ecNumber>
    </submittedName>
</protein>
<dbReference type="InterPro" id="IPR006483">
    <property type="entry name" value="CRISPR-assoc_Cas3_HD"/>
</dbReference>
<dbReference type="InterPro" id="IPR027417">
    <property type="entry name" value="P-loop_NTPase"/>
</dbReference>
<evidence type="ECO:0000256" key="7">
    <source>
        <dbReference type="ARBA" id="ARBA00022840"/>
    </source>
</evidence>
<gene>
    <name evidence="10" type="primary">cas3</name>
    <name evidence="10" type="ORF">Talka_02285</name>
</gene>
<evidence type="ECO:0000256" key="3">
    <source>
        <dbReference type="ARBA" id="ARBA00022723"/>
    </source>
</evidence>
<dbReference type="Pfam" id="PF21384">
    <property type="entry name" value="Cas3_I-F_Cas2"/>
    <property type="match status" value="1"/>
</dbReference>
<evidence type="ECO:0000256" key="5">
    <source>
        <dbReference type="ARBA" id="ARBA00022801"/>
    </source>
</evidence>
<dbReference type="GO" id="GO:0051607">
    <property type="term" value="P:defense response to virus"/>
    <property type="evidence" value="ECO:0007669"/>
    <property type="project" value="UniProtKB-KW"/>
</dbReference>
<dbReference type="GO" id="GO:0046872">
    <property type="term" value="F:metal ion binding"/>
    <property type="evidence" value="ECO:0007669"/>
    <property type="project" value="UniProtKB-KW"/>
</dbReference>
<evidence type="ECO:0000256" key="1">
    <source>
        <dbReference type="ARBA" id="ARBA00006847"/>
    </source>
</evidence>
<proteinExistence type="inferred from homology"/>
<dbReference type="SUPFAM" id="SSF52540">
    <property type="entry name" value="P-loop containing nucleoside triphosphate hydrolases"/>
    <property type="match status" value="1"/>
</dbReference>
<keyword evidence="11" id="KW-1185">Reference proteome</keyword>
<dbReference type="Gene3D" id="3.40.50.300">
    <property type="entry name" value="P-loop containing nucleotide triphosphate hydrolases"/>
    <property type="match status" value="1"/>
</dbReference>
<dbReference type="NCBIfam" id="TIGR01596">
    <property type="entry name" value="cas3_HD"/>
    <property type="match status" value="1"/>
</dbReference>
<keyword evidence="5 10" id="KW-0378">Hydrolase</keyword>
<dbReference type="GO" id="GO:0005524">
    <property type="term" value="F:ATP binding"/>
    <property type="evidence" value="ECO:0007669"/>
    <property type="project" value="UniProtKB-KW"/>
</dbReference>
<feature type="domain" description="HD Cas3-type" evidence="9">
    <location>
        <begin position="75"/>
        <end position="301"/>
    </location>
</feature>
<dbReference type="AlphaFoldDB" id="A0A554W3U7"/>
<keyword evidence="7" id="KW-0067">ATP-binding</keyword>
<evidence type="ECO:0000256" key="8">
    <source>
        <dbReference type="ARBA" id="ARBA00023118"/>
    </source>
</evidence>
<dbReference type="InterPro" id="IPR048823">
    <property type="entry name" value="Cas3_I-F_Cas2"/>
</dbReference>
<dbReference type="InterPro" id="IPR038257">
    <property type="entry name" value="CRISPR-assoc_Cas3_HD_sf"/>
</dbReference>